<keyword evidence="3 12" id="KW-1134">Transmembrane beta strand</keyword>
<keyword evidence="9 13" id="KW-0798">TonB box</keyword>
<evidence type="ECO:0000256" key="6">
    <source>
        <dbReference type="ARBA" id="ARBA00022729"/>
    </source>
</evidence>
<dbReference type="GO" id="GO:0009279">
    <property type="term" value="C:cell outer membrane"/>
    <property type="evidence" value="ECO:0007669"/>
    <property type="project" value="UniProtKB-SubCell"/>
</dbReference>
<keyword evidence="16" id="KW-0675">Receptor</keyword>
<feature type="domain" description="TonB-dependent receptor plug" evidence="15">
    <location>
        <begin position="51"/>
        <end position="156"/>
    </location>
</feature>
<dbReference type="Proteomes" id="UP001218638">
    <property type="component" value="Chromosome"/>
</dbReference>
<comment type="subcellular location">
    <subcellularLocation>
        <location evidence="1 12">Cell outer membrane</location>
        <topology evidence="1 12">Multi-pass membrane protein</topology>
    </subcellularLocation>
</comment>
<dbReference type="InterPro" id="IPR012910">
    <property type="entry name" value="Plug_dom"/>
</dbReference>
<keyword evidence="17" id="KW-1185">Reference proteome</keyword>
<dbReference type="PROSITE" id="PS01156">
    <property type="entry name" value="TONB_DEPENDENT_REC_2"/>
    <property type="match status" value="1"/>
</dbReference>
<evidence type="ECO:0000259" key="15">
    <source>
        <dbReference type="Pfam" id="PF07715"/>
    </source>
</evidence>
<keyword evidence="10 12" id="KW-0472">Membrane</keyword>
<sequence>MNIPYSRLFGPLLFATVCGAQTAPETGSAKADEVVQLEAFEITGEKLGRTAQETQISVAALRGVELEQSTDTELSDIFARTANTYANASGFTIRGIPNTGFTFSEGSDMATVLVDGATVDGQMLGFDGVSIWDIDQIEILRGPQSTTQGRNSMAGAVIARTKNPTFHWDGALRATYGEYDTRQLAFAVGGPLVPEALAFRFSLEDKYSDGALTNITRDEDDWHRTDSTNLRGKLLFQPATWQGFSALLTYAQTESQNGDRAYAYGSTIPELYERLAYENTRNHFDTRSRTAALEINQEFSNGWLLTATTGWSDFLLDSLYDGDRNATEELLYGYGYDNDSLTQEIRLLAKGDTWRALAGVYFADSSRMFYSSGPFYYVIPSPLDQVFGLPTPSFALLDLQQNGLIETTNAALFVNGDWQPTDRWTFNLGARFDREKLDRTSGQNVVLAQGFPGAVALMDVPSFGIVAGMPADAVISAIAADASAGGNGEDTFKTFLPSAGITYHWTDTLSTGATVTRGYRSGGVSFNQKRAVIVPFDPEYTTNYELSFRSVWLDGKVVANANAFYVDWVDQQVSVQLSSDIYDTQVANAGQSSYYGAELELREDLGGGWSAYQSIGHTRTRFDDFSSAAFDYSGNAFPNSPRWTASAGVSYSRRAGWFGHASVSYVSAAFTRPENDPDYLLPAHTVVNAKLGYRFGDWSVFAYANNLLDEDYLESLWEQSATRFGAEPALPRVLGVGLDTTF</sequence>
<evidence type="ECO:0000313" key="17">
    <source>
        <dbReference type="Proteomes" id="UP001218638"/>
    </source>
</evidence>
<dbReference type="InterPro" id="IPR010917">
    <property type="entry name" value="TonB_rcpt_CS"/>
</dbReference>
<dbReference type="EMBL" id="CP119075">
    <property type="protein sequence ID" value="WED65497.1"/>
    <property type="molecule type" value="Genomic_DNA"/>
</dbReference>
<protein>
    <submittedName>
        <fullName evidence="16">TonB-dependent receptor</fullName>
    </submittedName>
</protein>
<dbReference type="Pfam" id="PF07715">
    <property type="entry name" value="Plug"/>
    <property type="match status" value="1"/>
</dbReference>
<keyword evidence="8" id="KW-0406">Ion transport</keyword>
<evidence type="ECO:0000256" key="4">
    <source>
        <dbReference type="ARBA" id="ARBA00022496"/>
    </source>
</evidence>
<evidence type="ECO:0000256" key="10">
    <source>
        <dbReference type="ARBA" id="ARBA00023136"/>
    </source>
</evidence>
<keyword evidence="2 12" id="KW-0813">Transport</keyword>
<reference evidence="16" key="1">
    <citation type="submission" date="2023-03" db="EMBL/GenBank/DDBJ databases">
        <title>Lomoglobus Profundus gen. nov., sp. nov., a novel member of the phylum Verrucomicrobia, isolated from deep-marine sediment of South China Sea.</title>
        <authorList>
            <person name="Ahmad T."/>
            <person name="Ishaq S.E."/>
            <person name="Wang F."/>
        </authorList>
    </citation>
    <scope>NUCLEOTIDE SEQUENCE</scope>
    <source>
        <strain evidence="16">LMO-M01</strain>
    </source>
</reference>
<evidence type="ECO:0000256" key="11">
    <source>
        <dbReference type="ARBA" id="ARBA00023237"/>
    </source>
</evidence>
<dbReference type="InterPro" id="IPR036942">
    <property type="entry name" value="Beta-barrel_TonB_sf"/>
</dbReference>
<evidence type="ECO:0000256" key="2">
    <source>
        <dbReference type="ARBA" id="ARBA00022448"/>
    </source>
</evidence>
<proteinExistence type="inferred from homology"/>
<comment type="similarity">
    <text evidence="12 13">Belongs to the TonB-dependent receptor family.</text>
</comment>
<feature type="domain" description="TonB-dependent receptor-like beta-barrel" evidence="14">
    <location>
        <begin position="243"/>
        <end position="707"/>
    </location>
</feature>
<dbReference type="PANTHER" id="PTHR32552">
    <property type="entry name" value="FERRICHROME IRON RECEPTOR-RELATED"/>
    <property type="match status" value="1"/>
</dbReference>
<accession>A0AAF0A1Y8</accession>
<dbReference type="KEGG" id="slom:PXH66_01370"/>
<dbReference type="AlphaFoldDB" id="A0AAF0A1Y8"/>
<gene>
    <name evidence="16" type="ORF">PXH66_01370</name>
</gene>
<keyword evidence="4" id="KW-0410">Iron transport</keyword>
<dbReference type="PROSITE" id="PS52016">
    <property type="entry name" value="TONB_DEPENDENT_REC_3"/>
    <property type="match status" value="1"/>
</dbReference>
<evidence type="ECO:0000256" key="13">
    <source>
        <dbReference type="RuleBase" id="RU003357"/>
    </source>
</evidence>
<dbReference type="InterPro" id="IPR039426">
    <property type="entry name" value="TonB-dep_rcpt-like"/>
</dbReference>
<evidence type="ECO:0000256" key="9">
    <source>
        <dbReference type="ARBA" id="ARBA00023077"/>
    </source>
</evidence>
<keyword evidence="5 12" id="KW-0812">Transmembrane</keyword>
<keyword evidence="6" id="KW-0732">Signal</keyword>
<dbReference type="Pfam" id="PF00593">
    <property type="entry name" value="TonB_dep_Rec_b-barrel"/>
    <property type="match status" value="1"/>
</dbReference>
<organism evidence="16 17">
    <name type="scientific">Synoicihabitans lomoniglobus</name>
    <dbReference type="NCBI Taxonomy" id="2909285"/>
    <lineage>
        <taxon>Bacteria</taxon>
        <taxon>Pseudomonadati</taxon>
        <taxon>Verrucomicrobiota</taxon>
        <taxon>Opitutia</taxon>
        <taxon>Opitutales</taxon>
        <taxon>Opitutaceae</taxon>
        <taxon>Synoicihabitans</taxon>
    </lineage>
</organism>
<dbReference type="PANTHER" id="PTHR32552:SF81">
    <property type="entry name" value="TONB-DEPENDENT OUTER MEMBRANE RECEPTOR"/>
    <property type="match status" value="1"/>
</dbReference>
<evidence type="ECO:0000256" key="8">
    <source>
        <dbReference type="ARBA" id="ARBA00023065"/>
    </source>
</evidence>
<evidence type="ECO:0000256" key="5">
    <source>
        <dbReference type="ARBA" id="ARBA00022692"/>
    </source>
</evidence>
<evidence type="ECO:0000313" key="16">
    <source>
        <dbReference type="EMBL" id="WED65497.1"/>
    </source>
</evidence>
<dbReference type="Gene3D" id="2.40.170.20">
    <property type="entry name" value="TonB-dependent receptor, beta-barrel domain"/>
    <property type="match status" value="1"/>
</dbReference>
<evidence type="ECO:0000259" key="14">
    <source>
        <dbReference type="Pfam" id="PF00593"/>
    </source>
</evidence>
<dbReference type="RefSeq" id="WP_330928703.1">
    <property type="nucleotide sequence ID" value="NZ_CP119075.1"/>
</dbReference>
<evidence type="ECO:0000256" key="3">
    <source>
        <dbReference type="ARBA" id="ARBA00022452"/>
    </source>
</evidence>
<name>A0AAF0A1Y8_9BACT</name>
<keyword evidence="7" id="KW-0408">Iron</keyword>
<dbReference type="InterPro" id="IPR000531">
    <property type="entry name" value="Beta-barrel_TonB"/>
</dbReference>
<evidence type="ECO:0000256" key="1">
    <source>
        <dbReference type="ARBA" id="ARBA00004571"/>
    </source>
</evidence>
<evidence type="ECO:0000256" key="12">
    <source>
        <dbReference type="PROSITE-ProRule" id="PRU01360"/>
    </source>
</evidence>
<dbReference type="SUPFAM" id="SSF56935">
    <property type="entry name" value="Porins"/>
    <property type="match status" value="1"/>
</dbReference>
<keyword evidence="11 12" id="KW-0998">Cell outer membrane</keyword>
<evidence type="ECO:0000256" key="7">
    <source>
        <dbReference type="ARBA" id="ARBA00023004"/>
    </source>
</evidence>
<dbReference type="GO" id="GO:0006826">
    <property type="term" value="P:iron ion transport"/>
    <property type="evidence" value="ECO:0007669"/>
    <property type="project" value="UniProtKB-KW"/>
</dbReference>